<evidence type="ECO:0000256" key="1">
    <source>
        <dbReference type="ARBA" id="ARBA00009589"/>
    </source>
</evidence>
<dbReference type="Proteomes" id="UP000619838">
    <property type="component" value="Unassembled WGS sequence"/>
</dbReference>
<dbReference type="InterPro" id="IPR036412">
    <property type="entry name" value="HAD-like_sf"/>
</dbReference>
<dbReference type="Gene3D" id="3.40.50.1000">
    <property type="entry name" value="HAD superfamily/HAD-like"/>
    <property type="match status" value="1"/>
</dbReference>
<dbReference type="Pfam" id="PF06941">
    <property type="entry name" value="NT5C"/>
    <property type="match status" value="1"/>
</dbReference>
<keyword evidence="3" id="KW-1185">Reference proteome</keyword>
<dbReference type="InterPro" id="IPR010708">
    <property type="entry name" value="5'(3')-deoxyribonucleotidase"/>
</dbReference>
<gene>
    <name evidence="2" type="ORF">INT08_09865</name>
</gene>
<name>A0ABR9XU96_9CHLB</name>
<comment type="similarity">
    <text evidence="1">Belongs to the 5'(3')-deoxyribonucleotidase family.</text>
</comment>
<evidence type="ECO:0000313" key="2">
    <source>
        <dbReference type="EMBL" id="MBF0637472.1"/>
    </source>
</evidence>
<proteinExistence type="inferred from homology"/>
<dbReference type="SUPFAM" id="SSF56784">
    <property type="entry name" value="HAD-like"/>
    <property type="match status" value="1"/>
</dbReference>
<dbReference type="InterPro" id="IPR023214">
    <property type="entry name" value="HAD_sf"/>
</dbReference>
<reference evidence="2 3" key="1">
    <citation type="journal article" date="2020" name="Microorganisms">
        <title>Simultaneous Genome Sequencing of Prosthecochloris ethylica and Desulfuromonas acetoxidans within a Syntrophic Mixture Reveals Unique Pili and Protein Interactions.</title>
        <authorList>
            <person name="Kyndt J.A."/>
            <person name="Van Beeumen J.J."/>
            <person name="Meyer T.E."/>
        </authorList>
    </citation>
    <scope>NUCLEOTIDE SEQUENCE [LARGE SCALE GENOMIC DNA]</scope>
    <source>
        <strain evidence="2 3">N3</strain>
    </source>
</reference>
<comment type="caution">
    <text evidence="2">The sequence shown here is derived from an EMBL/GenBank/DDBJ whole genome shotgun (WGS) entry which is preliminary data.</text>
</comment>
<dbReference type="RefSeq" id="WP_175187801.1">
    <property type="nucleotide sequence ID" value="NZ_JABVZQ010000022.1"/>
</dbReference>
<protein>
    <submittedName>
        <fullName evidence="2">5'-nucleotidase</fullName>
    </submittedName>
</protein>
<accession>A0ABR9XU96</accession>
<dbReference type="EMBL" id="JADGII010000022">
    <property type="protein sequence ID" value="MBF0637472.1"/>
    <property type="molecule type" value="Genomic_DNA"/>
</dbReference>
<evidence type="ECO:0000313" key="3">
    <source>
        <dbReference type="Proteomes" id="UP000619838"/>
    </source>
</evidence>
<organism evidence="2 3">
    <name type="scientific">Prosthecochloris ethylica</name>
    <dbReference type="NCBI Taxonomy" id="2743976"/>
    <lineage>
        <taxon>Bacteria</taxon>
        <taxon>Pseudomonadati</taxon>
        <taxon>Chlorobiota</taxon>
        <taxon>Chlorobiia</taxon>
        <taxon>Chlorobiales</taxon>
        <taxon>Chlorobiaceae</taxon>
        <taxon>Prosthecochloris</taxon>
    </lineage>
</organism>
<sequence>MKSRKPVIGVDLDGVCADFYGRMREIAAEWFERPLDSLTSDVSYGLGEWGISPGGYDSLHRFALHQRELFETMPMIPGARRYLRMLSDEGYHIRIITHRLFIHYSHASAVSQTVAWLDRHGIPYWDLCFMKEKSAVGADIYIEDNPANVEQLRNSGHTTICFANSTNRHVAPPRADSWAEVYRLITCRDDLLTDTHPSVT</sequence>